<gene>
    <name evidence="3" type="ordered locus">Tresu_1752</name>
</gene>
<dbReference type="STRING" id="869209.Tresu_1752"/>
<reference evidence="4" key="2">
    <citation type="submission" date="2011-04" db="EMBL/GenBank/DDBJ databases">
        <title>The complete genome of chromosome of Treponema succinifaciens DSM 2489.</title>
        <authorList>
            <person name="Lucas S."/>
            <person name="Copeland A."/>
            <person name="Lapidus A."/>
            <person name="Bruce D."/>
            <person name="Goodwin L."/>
            <person name="Pitluck S."/>
            <person name="Peters L."/>
            <person name="Kyrpides N."/>
            <person name="Mavromatis K."/>
            <person name="Ivanova N."/>
            <person name="Ovchinnikova G."/>
            <person name="Teshima H."/>
            <person name="Detter J.C."/>
            <person name="Tapia R."/>
            <person name="Han C."/>
            <person name="Land M."/>
            <person name="Hauser L."/>
            <person name="Markowitz V."/>
            <person name="Cheng J.-F."/>
            <person name="Hugenholtz P."/>
            <person name="Woyke T."/>
            <person name="Wu D."/>
            <person name="Gronow S."/>
            <person name="Wellnitz S."/>
            <person name="Brambilla E."/>
            <person name="Klenk H.-P."/>
            <person name="Eisen J.A."/>
        </authorList>
    </citation>
    <scope>NUCLEOTIDE SEQUENCE [LARGE SCALE GENOMIC DNA]</scope>
    <source>
        <strain evidence="4">ATCC 33096 / DSM 2489 / 6091</strain>
    </source>
</reference>
<evidence type="ECO:0000313" key="3">
    <source>
        <dbReference type="EMBL" id="AEB14643.1"/>
    </source>
</evidence>
<protein>
    <recommendedName>
        <fullName evidence="2">Phage-Barnase-EndoU-ColicinE5/D-RelE-like nuclease domain-containing protein</fullName>
    </recommendedName>
</protein>
<dbReference type="Proteomes" id="UP000006852">
    <property type="component" value="Chromosome"/>
</dbReference>
<feature type="region of interest" description="Disordered" evidence="1">
    <location>
        <begin position="293"/>
        <end position="314"/>
    </location>
</feature>
<organism evidence="3 4">
    <name type="scientific">Treponema succinifaciens (strain ATCC 33096 / DSM 2489 / 6091)</name>
    <dbReference type="NCBI Taxonomy" id="869209"/>
    <lineage>
        <taxon>Bacteria</taxon>
        <taxon>Pseudomonadati</taxon>
        <taxon>Spirochaetota</taxon>
        <taxon>Spirochaetia</taxon>
        <taxon>Spirochaetales</taxon>
        <taxon>Treponemataceae</taxon>
        <taxon>Treponema</taxon>
    </lineage>
</organism>
<evidence type="ECO:0000256" key="1">
    <source>
        <dbReference type="SAM" id="MobiDB-lite"/>
    </source>
</evidence>
<feature type="compositionally biased region" description="Polar residues" evidence="1">
    <location>
        <begin position="227"/>
        <end position="244"/>
    </location>
</feature>
<dbReference type="KEGG" id="tsu:Tresu_1752"/>
<dbReference type="Pfam" id="PF18809">
    <property type="entry name" value="PBECR1"/>
    <property type="match status" value="1"/>
</dbReference>
<evidence type="ECO:0000259" key="2">
    <source>
        <dbReference type="Pfam" id="PF18809"/>
    </source>
</evidence>
<accession>F2NT52</accession>
<sequence length="314" mass="35007">MEDKNKEQLAVFSQIAEVIEKDSSMIIKNPVLGDVVFANGTLGNLEKKNTGGFGIKHIIDGRYRKDGLDEKEISALLYLIKDTVETVIPDDISKNRLNIRKNSIFVGVSKQWLGSDENWVITGFAENDENNAIKKEAADAIKAVNAQYGYAPEFLSISRQVGAVIASIDKITQINEKSTVNAKIKMPGQLIYASDEIGQVIERATGKQLVTVNPTRANGKAEPPRANITQNAEKSTSAEQSSESKVLYGKTTVNVDGLERECEHGVLDGFKNTVKMVDRLKYENSRLKKENIELHKRLEQKSHSKNHHEKEIER</sequence>
<dbReference type="EMBL" id="CP002631">
    <property type="protein sequence ID" value="AEB14643.1"/>
    <property type="molecule type" value="Genomic_DNA"/>
</dbReference>
<dbReference type="AlphaFoldDB" id="F2NT52"/>
<dbReference type="OrthoDB" id="365998at2"/>
<dbReference type="GeneID" id="302998897"/>
<dbReference type="HOGENOM" id="CLU_885497_0_0_12"/>
<feature type="region of interest" description="Disordered" evidence="1">
    <location>
        <begin position="215"/>
        <end position="245"/>
    </location>
</feature>
<dbReference type="InterPro" id="IPR041092">
    <property type="entry name" value="PBECR1"/>
</dbReference>
<dbReference type="RefSeq" id="WP_013701924.1">
    <property type="nucleotide sequence ID" value="NC_015385.1"/>
</dbReference>
<name>F2NT52_TRES6</name>
<feature type="domain" description="Phage-Barnase-EndoU-ColicinE5/D-RelE-like nuclease" evidence="2">
    <location>
        <begin position="32"/>
        <end position="128"/>
    </location>
</feature>
<proteinExistence type="predicted"/>
<evidence type="ECO:0000313" key="4">
    <source>
        <dbReference type="Proteomes" id="UP000006852"/>
    </source>
</evidence>
<reference evidence="3 4" key="1">
    <citation type="journal article" date="2011" name="Stand. Genomic Sci.">
        <title>Complete genome sequence of Treponema succinifaciens type strain (6091).</title>
        <authorList>
            <person name="Han C."/>
            <person name="Gronow S."/>
            <person name="Teshima H."/>
            <person name="Lapidus A."/>
            <person name="Nolan M."/>
            <person name="Lucas S."/>
            <person name="Hammon N."/>
            <person name="Deshpande S."/>
            <person name="Cheng J.F."/>
            <person name="Zeytun A."/>
            <person name="Tapia R."/>
            <person name="Goodwin L."/>
            <person name="Pitluck S."/>
            <person name="Liolios K."/>
            <person name="Pagani I."/>
            <person name="Ivanova N."/>
            <person name="Mavromatis K."/>
            <person name="Mikhailova N."/>
            <person name="Huntemann M."/>
            <person name="Pati A."/>
            <person name="Chen A."/>
            <person name="Palaniappan K."/>
            <person name="Land M."/>
            <person name="Hauser L."/>
            <person name="Brambilla E.M."/>
            <person name="Rohde M."/>
            <person name="Goker M."/>
            <person name="Woyke T."/>
            <person name="Bristow J."/>
            <person name="Eisen J.A."/>
            <person name="Markowitz V."/>
            <person name="Hugenholtz P."/>
            <person name="Kyrpides N.C."/>
            <person name="Klenk H.P."/>
            <person name="Detter J.C."/>
        </authorList>
    </citation>
    <scope>NUCLEOTIDE SEQUENCE [LARGE SCALE GENOMIC DNA]</scope>
    <source>
        <strain evidence="4">ATCC 33096 / DSM 2489 / 6091</strain>
    </source>
</reference>
<keyword evidence="4" id="KW-1185">Reference proteome</keyword>